<dbReference type="AlphaFoldDB" id="A0A8C0X8B4"/>
<dbReference type="GO" id="GO:0005634">
    <property type="term" value="C:nucleus"/>
    <property type="evidence" value="ECO:0007669"/>
    <property type="project" value="UniProtKB-SubCell"/>
</dbReference>
<keyword evidence="6 17" id="KW-0863">Zinc-finger</keyword>
<organism evidence="20">
    <name type="scientific">Castor canadensis</name>
    <name type="common">American beaver</name>
    <dbReference type="NCBI Taxonomy" id="51338"/>
    <lineage>
        <taxon>Eukaryota</taxon>
        <taxon>Metazoa</taxon>
        <taxon>Chordata</taxon>
        <taxon>Craniata</taxon>
        <taxon>Vertebrata</taxon>
        <taxon>Euteleostomi</taxon>
        <taxon>Mammalia</taxon>
        <taxon>Eutheria</taxon>
        <taxon>Euarchontoglires</taxon>
        <taxon>Glires</taxon>
        <taxon>Rodentia</taxon>
        <taxon>Castorimorpha</taxon>
        <taxon>Castoridae</taxon>
        <taxon>Castor</taxon>
    </lineage>
</organism>
<dbReference type="GO" id="GO:0002250">
    <property type="term" value="P:adaptive immune response"/>
    <property type="evidence" value="ECO:0007669"/>
    <property type="project" value="UniProtKB-KW"/>
</dbReference>
<dbReference type="Gene3D" id="3.30.160.60">
    <property type="entry name" value="Classic Zinc Finger"/>
    <property type="match status" value="3"/>
</dbReference>
<evidence type="ECO:0000256" key="11">
    <source>
        <dbReference type="ARBA" id="ARBA00023130"/>
    </source>
</evidence>
<evidence type="ECO:0000256" key="10">
    <source>
        <dbReference type="ARBA" id="ARBA00023125"/>
    </source>
</evidence>
<sequence length="465" mass="51057">TQAQGGTWGSPSQDFQLCQGDQVLSACRPLPHVDAHGPSYINWLFSLPLAPARCNLLTCSQSLDLYLCTLQPVSLGTAPQGLREDVWSMKHQPPRLPGSSADDKKLTAKYSPSRDKMGSQAERAGQGATCPLFPSNNSTSPTPQLNRKSPSPLAFCPCPPLVPISKEQPSFLHPFYPGHPLLLPPPYLFTYGILPPGQCPYLFMLPQDTTTTASSLLMRANEPRYHNTWGETLLLYPGAFQASSHTLPSQAGEQCPRAAWVSPGLGRASLVSPAKRTPPASRAGTEALPYPLKKKNGKILYECNVCGKSFGQLSNLKVHLRVHSGERPFQCVLCQKSFTQLAHLQKHRLVHTGERPHMCLMCHKRFSSSSNLKTHLRLHSGTQPFQPGVCRSRFAQHIHLKMHHRLHAPQPCGLAHTHLPLASLSCLTQWHQGALDLVAVPSEKPKGWDVGKVKVSSVCWGMHGQ</sequence>
<dbReference type="GO" id="GO:0006357">
    <property type="term" value="P:regulation of transcription by RNA polymerase II"/>
    <property type="evidence" value="ECO:0007669"/>
    <property type="project" value="TreeGrafter"/>
</dbReference>
<reference evidence="20" key="1">
    <citation type="submission" date="2023-09" db="UniProtKB">
        <authorList>
            <consortium name="Ensembl"/>
        </authorList>
    </citation>
    <scope>IDENTIFICATION</scope>
</reference>
<keyword evidence="10" id="KW-0238">DNA-binding</keyword>
<dbReference type="InterPro" id="IPR036236">
    <property type="entry name" value="Znf_C2H2_sf"/>
</dbReference>
<feature type="domain" description="C2H2-type" evidence="19">
    <location>
        <begin position="329"/>
        <end position="356"/>
    </location>
</feature>
<dbReference type="Pfam" id="PF00096">
    <property type="entry name" value="zf-C2H2"/>
    <property type="match status" value="3"/>
</dbReference>
<keyword evidence="5" id="KW-0677">Repeat</keyword>
<keyword evidence="8" id="KW-0391">Immunity</keyword>
<dbReference type="InterPro" id="IPR050331">
    <property type="entry name" value="Zinc_finger"/>
</dbReference>
<dbReference type="FunFam" id="3.30.160.60:FF:000132">
    <property type="entry name" value="PR domain zinc finger protein 1"/>
    <property type="match status" value="1"/>
</dbReference>
<dbReference type="PROSITE" id="PS00028">
    <property type="entry name" value="ZINC_FINGER_C2H2_1"/>
    <property type="match status" value="3"/>
</dbReference>
<evidence type="ECO:0000256" key="4">
    <source>
        <dbReference type="ARBA" id="ARBA00022723"/>
    </source>
</evidence>
<dbReference type="PANTHER" id="PTHR16515">
    <property type="entry name" value="PR DOMAIN ZINC FINGER PROTEIN"/>
    <property type="match status" value="1"/>
</dbReference>
<dbReference type="SMART" id="SM00355">
    <property type="entry name" value="ZnF_C2H2"/>
    <property type="match status" value="4"/>
</dbReference>
<feature type="domain" description="C2H2-type" evidence="19">
    <location>
        <begin position="301"/>
        <end position="328"/>
    </location>
</feature>
<dbReference type="PANTHER" id="PTHR16515:SF53">
    <property type="entry name" value="ZINC FINGER PROTEIN 683"/>
    <property type="match status" value="1"/>
</dbReference>
<dbReference type="GO" id="GO:0045087">
    <property type="term" value="P:innate immune response"/>
    <property type="evidence" value="ECO:0007669"/>
    <property type="project" value="UniProtKB-KW"/>
</dbReference>
<evidence type="ECO:0000256" key="12">
    <source>
        <dbReference type="ARBA" id="ARBA00023163"/>
    </source>
</evidence>
<evidence type="ECO:0000256" key="6">
    <source>
        <dbReference type="ARBA" id="ARBA00022771"/>
    </source>
</evidence>
<evidence type="ECO:0000256" key="1">
    <source>
        <dbReference type="ARBA" id="ARBA00004123"/>
    </source>
</evidence>
<evidence type="ECO:0000256" key="15">
    <source>
        <dbReference type="ARBA" id="ARBA00075301"/>
    </source>
</evidence>
<accession>A0A8C0X8B4</accession>
<evidence type="ECO:0000256" key="5">
    <source>
        <dbReference type="ARBA" id="ARBA00022737"/>
    </source>
</evidence>
<evidence type="ECO:0000313" key="20">
    <source>
        <dbReference type="Ensembl" id="ENSCCNP00000023795.1"/>
    </source>
</evidence>
<evidence type="ECO:0000256" key="9">
    <source>
        <dbReference type="ARBA" id="ARBA00023015"/>
    </source>
</evidence>
<feature type="region of interest" description="Disordered" evidence="18">
    <location>
        <begin position="90"/>
        <end position="146"/>
    </location>
</feature>
<evidence type="ECO:0000256" key="3">
    <source>
        <dbReference type="ARBA" id="ARBA00022588"/>
    </source>
</evidence>
<dbReference type="GO" id="GO:0032823">
    <property type="term" value="P:regulation of natural killer cell differentiation"/>
    <property type="evidence" value="ECO:0007669"/>
    <property type="project" value="UniProtKB-ARBA"/>
</dbReference>
<evidence type="ECO:0000256" key="17">
    <source>
        <dbReference type="PROSITE-ProRule" id="PRU00042"/>
    </source>
</evidence>
<keyword evidence="12" id="KW-0804">Transcription</keyword>
<feature type="domain" description="C2H2-type" evidence="19">
    <location>
        <begin position="357"/>
        <end position="384"/>
    </location>
</feature>
<keyword evidence="3" id="KW-0399">Innate immunity</keyword>
<evidence type="ECO:0000259" key="19">
    <source>
        <dbReference type="PROSITE" id="PS50157"/>
    </source>
</evidence>
<dbReference type="GO" id="GO:1990841">
    <property type="term" value="F:promoter-specific chromatin binding"/>
    <property type="evidence" value="ECO:0007669"/>
    <property type="project" value="UniProtKB-ARBA"/>
</dbReference>
<evidence type="ECO:0000256" key="8">
    <source>
        <dbReference type="ARBA" id="ARBA00022859"/>
    </source>
</evidence>
<keyword evidence="11" id="KW-1064">Adaptive immunity</keyword>
<dbReference type="PROSITE" id="PS50157">
    <property type="entry name" value="ZINC_FINGER_C2H2_2"/>
    <property type="match status" value="3"/>
</dbReference>
<dbReference type="GO" id="GO:0008270">
    <property type="term" value="F:zinc ion binding"/>
    <property type="evidence" value="ECO:0007669"/>
    <property type="project" value="UniProtKB-KW"/>
</dbReference>
<keyword evidence="9" id="KW-0805">Transcription regulation</keyword>
<dbReference type="GO" id="GO:0045165">
    <property type="term" value="P:cell fate commitment"/>
    <property type="evidence" value="ECO:0007669"/>
    <property type="project" value="TreeGrafter"/>
</dbReference>
<evidence type="ECO:0000256" key="18">
    <source>
        <dbReference type="SAM" id="MobiDB-lite"/>
    </source>
</evidence>
<keyword evidence="4" id="KW-0479">Metal-binding</keyword>
<dbReference type="SUPFAM" id="SSF57667">
    <property type="entry name" value="beta-beta-alpha zinc fingers"/>
    <property type="match status" value="2"/>
</dbReference>
<proteinExistence type="inferred from homology"/>
<dbReference type="Ensembl" id="ENSCCNT00000030372.1">
    <property type="protein sequence ID" value="ENSCCNP00000023795.1"/>
    <property type="gene ID" value="ENSCCNG00000023338.1"/>
</dbReference>
<dbReference type="FunFam" id="3.30.160.60:FF:001272">
    <property type="entry name" value="Zinc finger protein 683"/>
    <property type="match status" value="1"/>
</dbReference>
<dbReference type="GO" id="GO:0005737">
    <property type="term" value="C:cytoplasm"/>
    <property type="evidence" value="ECO:0007669"/>
    <property type="project" value="TreeGrafter"/>
</dbReference>
<keyword evidence="13" id="KW-0539">Nucleus</keyword>
<dbReference type="GO" id="GO:0033082">
    <property type="term" value="P:regulation of extrathymic T cell differentiation"/>
    <property type="evidence" value="ECO:0007669"/>
    <property type="project" value="UniProtKB-ARBA"/>
</dbReference>
<evidence type="ECO:0000256" key="7">
    <source>
        <dbReference type="ARBA" id="ARBA00022833"/>
    </source>
</evidence>
<name>A0A8C0X8B4_CASCN</name>
<feature type="compositionally biased region" description="Basic and acidic residues" evidence="18">
    <location>
        <begin position="101"/>
        <end position="117"/>
    </location>
</feature>
<comment type="subcellular location">
    <subcellularLocation>
        <location evidence="1">Nucleus</location>
    </subcellularLocation>
</comment>
<dbReference type="GO" id="GO:0003700">
    <property type="term" value="F:DNA-binding transcription factor activity"/>
    <property type="evidence" value="ECO:0007669"/>
    <property type="project" value="TreeGrafter"/>
</dbReference>
<evidence type="ECO:0000256" key="13">
    <source>
        <dbReference type="ARBA" id="ARBA00023242"/>
    </source>
</evidence>
<dbReference type="GO" id="GO:0051136">
    <property type="term" value="P:regulation of NK T cell differentiation"/>
    <property type="evidence" value="ECO:0007669"/>
    <property type="project" value="UniProtKB-ARBA"/>
</dbReference>
<keyword evidence="7" id="KW-0862">Zinc</keyword>
<feature type="compositionally biased region" description="Polar residues" evidence="18">
    <location>
        <begin position="134"/>
        <end position="146"/>
    </location>
</feature>
<dbReference type="InterPro" id="IPR013087">
    <property type="entry name" value="Znf_C2H2_type"/>
</dbReference>
<evidence type="ECO:0000256" key="2">
    <source>
        <dbReference type="ARBA" id="ARBA00006991"/>
    </source>
</evidence>
<dbReference type="GO" id="GO:0000978">
    <property type="term" value="F:RNA polymerase II cis-regulatory region sequence-specific DNA binding"/>
    <property type="evidence" value="ECO:0007669"/>
    <property type="project" value="TreeGrafter"/>
</dbReference>
<comment type="similarity">
    <text evidence="2">Belongs to the krueppel C2H2-type zinc-finger protein family.</text>
</comment>
<protein>
    <recommendedName>
        <fullName evidence="14">Tissue-resident T-cell transcription regulator protein ZNF683</fullName>
    </recommendedName>
    <alternativeName>
        <fullName evidence="15">Homolog of Blimp-1 in T-cell</fullName>
    </alternativeName>
    <alternativeName>
        <fullName evidence="16">Zinc finger protein 683</fullName>
    </alternativeName>
</protein>
<evidence type="ECO:0000256" key="16">
    <source>
        <dbReference type="ARBA" id="ARBA00078155"/>
    </source>
</evidence>
<evidence type="ECO:0000256" key="14">
    <source>
        <dbReference type="ARBA" id="ARBA00074461"/>
    </source>
</evidence>
<dbReference type="FunFam" id="3.30.160.60:FF:000262">
    <property type="entry name" value="PR domain zinc finger protein 1"/>
    <property type="match status" value="1"/>
</dbReference>